<evidence type="ECO:0000313" key="1">
    <source>
        <dbReference type="EMBL" id="OSX76819.1"/>
    </source>
</evidence>
<proteinExistence type="predicted"/>
<protein>
    <submittedName>
        <fullName evidence="1">Uncharacterized protein</fullName>
    </submittedName>
</protein>
<evidence type="ECO:0000313" key="2">
    <source>
        <dbReference type="Proteomes" id="UP000218209"/>
    </source>
</evidence>
<keyword evidence="2" id="KW-1185">Reference proteome</keyword>
<dbReference type="EMBL" id="KV918854">
    <property type="protein sequence ID" value="OSX76819.1"/>
    <property type="molecule type" value="Genomic_DNA"/>
</dbReference>
<accession>A0A1X6P7F5</accession>
<sequence>MYEWLSRVAGRRRQLRGGGAAFAAAVAPLMGPAFGRSRGWTHLVRKVFVLAMRVQAVGLQRRDRWGSCAGVHRFVPSTAALAAAAYDAAIGDGEQQLKSCTRRSRAHLPRCLSHAPTHRGKCSTCRS</sequence>
<reference evidence="1 2" key="1">
    <citation type="submission" date="2017-03" db="EMBL/GenBank/DDBJ databases">
        <title>WGS assembly of Porphyra umbilicalis.</title>
        <authorList>
            <person name="Brawley S.H."/>
            <person name="Blouin N.A."/>
            <person name="Ficko-Blean E."/>
            <person name="Wheeler G.L."/>
            <person name="Lohr M."/>
            <person name="Goodson H.V."/>
            <person name="Jenkins J.W."/>
            <person name="Blaby-Haas C.E."/>
            <person name="Helliwell K.E."/>
            <person name="Chan C."/>
            <person name="Marriage T."/>
            <person name="Bhattacharya D."/>
            <person name="Klein A.S."/>
            <person name="Badis Y."/>
            <person name="Brodie J."/>
            <person name="Cao Y."/>
            <person name="Collen J."/>
            <person name="Dittami S.M."/>
            <person name="Gachon C.M."/>
            <person name="Green B.R."/>
            <person name="Karpowicz S."/>
            <person name="Kim J.W."/>
            <person name="Kudahl U."/>
            <person name="Lin S."/>
            <person name="Michel G."/>
            <person name="Mittag M."/>
            <person name="Olson B.J."/>
            <person name="Pangilinan J."/>
            <person name="Peng Y."/>
            <person name="Qiu H."/>
            <person name="Shu S."/>
            <person name="Singer J.T."/>
            <person name="Smith A.G."/>
            <person name="Sprecher B.N."/>
            <person name="Wagner V."/>
            <person name="Wang W."/>
            <person name="Wang Z.-Y."/>
            <person name="Yan J."/>
            <person name="Yarish C."/>
            <person name="Zoeuner-Riek S."/>
            <person name="Zhuang Y."/>
            <person name="Zou Y."/>
            <person name="Lindquist E.A."/>
            <person name="Grimwood J."/>
            <person name="Barry K."/>
            <person name="Rokhsar D.S."/>
            <person name="Schmutz J."/>
            <person name="Stiller J.W."/>
            <person name="Grossman A.R."/>
            <person name="Prochnik S.E."/>
        </authorList>
    </citation>
    <scope>NUCLEOTIDE SEQUENCE [LARGE SCALE GENOMIC DNA]</scope>
    <source>
        <strain evidence="1">4086291</strain>
    </source>
</reference>
<name>A0A1X6P7F5_PORUM</name>
<dbReference type="AlphaFoldDB" id="A0A1X6P7F5"/>
<dbReference type="Proteomes" id="UP000218209">
    <property type="component" value="Unassembled WGS sequence"/>
</dbReference>
<gene>
    <name evidence="1" type="ORF">BU14_0172s0003</name>
</gene>
<organism evidence="1 2">
    <name type="scientific">Porphyra umbilicalis</name>
    <name type="common">Purple laver</name>
    <name type="synonym">Red alga</name>
    <dbReference type="NCBI Taxonomy" id="2786"/>
    <lineage>
        <taxon>Eukaryota</taxon>
        <taxon>Rhodophyta</taxon>
        <taxon>Bangiophyceae</taxon>
        <taxon>Bangiales</taxon>
        <taxon>Bangiaceae</taxon>
        <taxon>Porphyra</taxon>
    </lineage>
</organism>